<evidence type="ECO:0000313" key="1">
    <source>
        <dbReference type="EMBL" id="CAA9273942.1"/>
    </source>
</evidence>
<reference evidence="1" key="1">
    <citation type="submission" date="2020-02" db="EMBL/GenBank/DDBJ databases">
        <authorList>
            <person name="Meier V. D."/>
        </authorList>
    </citation>
    <scope>NUCLEOTIDE SEQUENCE</scope>
    <source>
        <strain evidence="1">AVDCRST_MAG56</strain>
    </source>
</reference>
<feature type="non-terminal residue" evidence="1">
    <location>
        <position position="1"/>
    </location>
</feature>
<feature type="non-terminal residue" evidence="1">
    <location>
        <position position="56"/>
    </location>
</feature>
<name>A0A6J4JBV4_9SPHI</name>
<accession>A0A6J4JBV4</accession>
<proteinExistence type="predicted"/>
<dbReference type="EMBL" id="CADCTQ010000272">
    <property type="protein sequence ID" value="CAA9273942.1"/>
    <property type="molecule type" value="Genomic_DNA"/>
</dbReference>
<gene>
    <name evidence="1" type="ORF">AVDCRST_MAG56-3230</name>
</gene>
<protein>
    <submittedName>
        <fullName evidence="1">Uncharacterized protein</fullName>
    </submittedName>
</protein>
<organism evidence="1">
    <name type="scientific">uncultured Cytophagales bacterium</name>
    <dbReference type="NCBI Taxonomy" id="158755"/>
    <lineage>
        <taxon>Bacteria</taxon>
        <taxon>Pseudomonadati</taxon>
        <taxon>Bacteroidota</taxon>
        <taxon>Sphingobacteriia</taxon>
        <taxon>Sphingobacteriales</taxon>
        <taxon>environmental samples</taxon>
    </lineage>
</organism>
<dbReference type="AlphaFoldDB" id="A0A6J4JBV4"/>
<sequence length="56" mass="6116">AVFLLPPSRINGYENFSEYAGFAYRRPDRFELLIHPGTGLAVPVGLQPPPHPGGIL</sequence>